<keyword evidence="2" id="KW-0378">Hydrolase</keyword>
<keyword evidence="1" id="KW-1133">Transmembrane helix</keyword>
<dbReference type="Gene3D" id="3.40.50.1820">
    <property type="entry name" value="alpha/beta hydrolase"/>
    <property type="match status" value="1"/>
</dbReference>
<accession>A0A7T7SVL8</accession>
<evidence type="ECO:0000313" key="3">
    <source>
        <dbReference type="Proteomes" id="UP000595859"/>
    </source>
</evidence>
<dbReference type="Proteomes" id="UP000595859">
    <property type="component" value="Chromosome"/>
</dbReference>
<dbReference type="EMBL" id="CP066884">
    <property type="protein sequence ID" value="QQM98173.1"/>
    <property type="molecule type" value="Genomic_DNA"/>
</dbReference>
<sequence length="291" mass="32615">MKKFWKWSIGIVILLIVVWVTYIAIYRNTSIANNPKHAKYIDSATPTLFLHGYGGTVNSEKFLVKEAENQGVTQDVITAHVNEAGEVKLKGHLDSDAINPIVQVVLKENKEVDPDVNAEWFKNVLVALQTKYHIKNFNFVGHSMANMTFAQYMATYGKDTALPQLQRQVNIAGTFNGVALHMNEEVNEITLDAEGKPSRMNPPYQDLRVLKDVYKGKNIDVLNIYGDLKDGTHSDGSVSNTSSRSLKYLLGGSAKTYRESEYVGPSAQHSELHDNEKVARELIQFLWGKSL</sequence>
<dbReference type="AlphaFoldDB" id="A0A7T7SVL8"/>
<evidence type="ECO:0000313" key="2">
    <source>
        <dbReference type="EMBL" id="QQM98173.1"/>
    </source>
</evidence>
<dbReference type="InterPro" id="IPR010315">
    <property type="entry name" value="DUF915_hydro-like"/>
</dbReference>
<keyword evidence="1" id="KW-0472">Membrane</keyword>
<dbReference type="Pfam" id="PF06028">
    <property type="entry name" value="DUF915"/>
    <property type="match status" value="1"/>
</dbReference>
<protein>
    <submittedName>
        <fullName evidence="2">Alpha/beta hydrolase</fullName>
    </submittedName>
</protein>
<dbReference type="GO" id="GO:0016787">
    <property type="term" value="F:hydrolase activity"/>
    <property type="evidence" value="ECO:0007669"/>
    <property type="project" value="UniProtKB-KW"/>
</dbReference>
<feature type="transmembrane region" description="Helical" evidence="1">
    <location>
        <begin position="7"/>
        <end position="26"/>
    </location>
</feature>
<proteinExistence type="predicted"/>
<dbReference type="SUPFAM" id="SSF53474">
    <property type="entry name" value="alpha/beta-Hydrolases"/>
    <property type="match status" value="1"/>
</dbReference>
<dbReference type="RefSeq" id="WP_200360844.1">
    <property type="nucleotide sequence ID" value="NZ_CP066884.1"/>
</dbReference>
<keyword evidence="1" id="KW-0812">Transmembrane</keyword>
<organism evidence="2 3">
    <name type="scientific">Staphylococcus pseudintermedius</name>
    <dbReference type="NCBI Taxonomy" id="283734"/>
    <lineage>
        <taxon>Bacteria</taxon>
        <taxon>Bacillati</taxon>
        <taxon>Bacillota</taxon>
        <taxon>Bacilli</taxon>
        <taxon>Bacillales</taxon>
        <taxon>Staphylococcaceae</taxon>
        <taxon>Staphylococcus</taxon>
        <taxon>Staphylococcus intermedius group</taxon>
    </lineage>
</organism>
<evidence type="ECO:0000256" key="1">
    <source>
        <dbReference type="SAM" id="Phobius"/>
    </source>
</evidence>
<name>A0A7T7SVL8_STAPS</name>
<dbReference type="InterPro" id="IPR029058">
    <property type="entry name" value="AB_hydrolase_fold"/>
</dbReference>
<reference evidence="2 3" key="1">
    <citation type="submission" date="2020-12" db="EMBL/GenBank/DDBJ databases">
        <title>Whole genome sequencing and de novo assembly of Staphylococcus pseudintermedius: a novel pangenome approach to unravel pathogenesis of canine pyoderma.</title>
        <authorList>
            <person name="Ferrer L."/>
            <person name="Perez D."/>
            <person name="Fonticoba R."/>
            <person name="Vines J."/>
            <person name="Fabregas N."/>
            <person name="Madronero S."/>
            <person name="Meroni G."/>
            <person name="Martino P."/>
            <person name="Martinez S."/>
            <person name="Cusco A."/>
            <person name="Migura L."/>
            <person name="Francino O."/>
        </authorList>
    </citation>
    <scope>NUCLEOTIDE SEQUENCE [LARGE SCALE GENOMIC DNA]</scope>
    <source>
        <strain evidence="2 3">HSP080</strain>
    </source>
</reference>
<gene>
    <name evidence="2" type="ORF">JGZ15_00315</name>
</gene>